<keyword evidence="1" id="KW-0812">Transmembrane</keyword>
<keyword evidence="1" id="KW-1133">Transmembrane helix</keyword>
<dbReference type="AlphaFoldDB" id="A0A1M6KR35"/>
<dbReference type="EMBL" id="FQYX01000027">
    <property type="protein sequence ID" value="SHJ61371.1"/>
    <property type="molecule type" value="Genomic_DNA"/>
</dbReference>
<protein>
    <recommendedName>
        <fullName evidence="4">DUF3566 domain-containing protein</fullName>
    </recommendedName>
</protein>
<proteinExistence type="predicted"/>
<keyword evidence="3" id="KW-1185">Reference proteome</keyword>
<evidence type="ECO:0000313" key="3">
    <source>
        <dbReference type="Proteomes" id="UP000184231"/>
    </source>
</evidence>
<keyword evidence="1" id="KW-0472">Membrane</keyword>
<name>A0A1M6KR35_9FLAO</name>
<feature type="transmembrane region" description="Helical" evidence="1">
    <location>
        <begin position="12"/>
        <end position="31"/>
    </location>
</feature>
<accession>A0A1M6KR35</accession>
<sequence length="96" mass="10322">MARLKKINVLALAKFQAVLMAPLGMITGIIYSLGGTLYDIINTGSVNYGTALAYVALVVQPIMFAIVGFLIGIVEALLYNLIAKRFGGMDIELDKN</sequence>
<evidence type="ECO:0008006" key="4">
    <source>
        <dbReference type="Google" id="ProtNLM"/>
    </source>
</evidence>
<evidence type="ECO:0000256" key="1">
    <source>
        <dbReference type="SAM" id="Phobius"/>
    </source>
</evidence>
<dbReference type="RefSeq" id="WP_072765442.1">
    <property type="nucleotide sequence ID" value="NZ_FQYX01000027.1"/>
</dbReference>
<dbReference type="Proteomes" id="UP000184231">
    <property type="component" value="Unassembled WGS sequence"/>
</dbReference>
<dbReference type="OrthoDB" id="1494894at2"/>
<feature type="transmembrane region" description="Helical" evidence="1">
    <location>
        <begin position="51"/>
        <end position="79"/>
    </location>
</feature>
<evidence type="ECO:0000313" key="2">
    <source>
        <dbReference type="EMBL" id="SHJ61371.1"/>
    </source>
</evidence>
<gene>
    <name evidence="2" type="ORF">SAMN04487911_12728</name>
</gene>
<organism evidence="2 3">
    <name type="scientific">Arenibacter nanhaiticus</name>
    <dbReference type="NCBI Taxonomy" id="558155"/>
    <lineage>
        <taxon>Bacteria</taxon>
        <taxon>Pseudomonadati</taxon>
        <taxon>Bacteroidota</taxon>
        <taxon>Flavobacteriia</taxon>
        <taxon>Flavobacteriales</taxon>
        <taxon>Flavobacteriaceae</taxon>
        <taxon>Arenibacter</taxon>
    </lineage>
</organism>
<reference evidence="2 3" key="1">
    <citation type="submission" date="2016-11" db="EMBL/GenBank/DDBJ databases">
        <authorList>
            <person name="Jaros S."/>
            <person name="Januszkiewicz K."/>
            <person name="Wedrychowicz H."/>
        </authorList>
    </citation>
    <scope>NUCLEOTIDE SEQUENCE [LARGE SCALE GENOMIC DNA]</scope>
    <source>
        <strain evidence="2 3">CGMCC 1.8863</strain>
    </source>
</reference>